<dbReference type="Proteomes" id="UP000735302">
    <property type="component" value="Unassembled WGS sequence"/>
</dbReference>
<accession>A0AAV4BST5</accession>
<reference evidence="1 2" key="1">
    <citation type="journal article" date="2021" name="Elife">
        <title>Chloroplast acquisition without the gene transfer in kleptoplastic sea slugs, Plakobranchus ocellatus.</title>
        <authorList>
            <person name="Maeda T."/>
            <person name="Takahashi S."/>
            <person name="Yoshida T."/>
            <person name="Shimamura S."/>
            <person name="Takaki Y."/>
            <person name="Nagai Y."/>
            <person name="Toyoda A."/>
            <person name="Suzuki Y."/>
            <person name="Arimoto A."/>
            <person name="Ishii H."/>
            <person name="Satoh N."/>
            <person name="Nishiyama T."/>
            <person name="Hasebe M."/>
            <person name="Maruyama T."/>
            <person name="Minagawa J."/>
            <person name="Obokata J."/>
            <person name="Shigenobu S."/>
        </authorList>
    </citation>
    <scope>NUCLEOTIDE SEQUENCE [LARGE SCALE GENOMIC DNA]</scope>
</reference>
<dbReference type="EMBL" id="BLXT01005502">
    <property type="protein sequence ID" value="GFO23239.1"/>
    <property type="molecule type" value="Genomic_DNA"/>
</dbReference>
<name>A0AAV4BST5_9GAST</name>
<protein>
    <submittedName>
        <fullName evidence="1">Uncharacterized protein</fullName>
    </submittedName>
</protein>
<dbReference type="AlphaFoldDB" id="A0AAV4BST5"/>
<evidence type="ECO:0000313" key="1">
    <source>
        <dbReference type="EMBL" id="GFO23239.1"/>
    </source>
</evidence>
<evidence type="ECO:0000313" key="2">
    <source>
        <dbReference type="Proteomes" id="UP000735302"/>
    </source>
</evidence>
<proteinExistence type="predicted"/>
<organism evidence="1 2">
    <name type="scientific">Plakobranchus ocellatus</name>
    <dbReference type="NCBI Taxonomy" id="259542"/>
    <lineage>
        <taxon>Eukaryota</taxon>
        <taxon>Metazoa</taxon>
        <taxon>Spiralia</taxon>
        <taxon>Lophotrochozoa</taxon>
        <taxon>Mollusca</taxon>
        <taxon>Gastropoda</taxon>
        <taxon>Heterobranchia</taxon>
        <taxon>Euthyneura</taxon>
        <taxon>Panpulmonata</taxon>
        <taxon>Sacoglossa</taxon>
        <taxon>Placobranchoidea</taxon>
        <taxon>Plakobranchidae</taxon>
        <taxon>Plakobranchus</taxon>
    </lineage>
</organism>
<keyword evidence="2" id="KW-1185">Reference proteome</keyword>
<comment type="caution">
    <text evidence="1">The sequence shown here is derived from an EMBL/GenBank/DDBJ whole genome shotgun (WGS) entry which is preliminary data.</text>
</comment>
<gene>
    <name evidence="1" type="ORF">PoB_004974400</name>
</gene>
<sequence length="103" mass="11976">MHAGRPGRPGIRRDRAAVIGVILPAVARTRELDGRRHFKHTARGQIERRWTSLSTLHAPHSTRVTSVRHGQPNQAKFLLQRVRRFWRKERQWSLSNAFVLPTN</sequence>